<protein>
    <recommendedName>
        <fullName evidence="8">Actin-85C-like</fullName>
    </recommendedName>
</protein>
<dbReference type="Proteomes" id="UP000694392">
    <property type="component" value="Unplaced"/>
</dbReference>
<reference evidence="6" key="1">
    <citation type="submission" date="2025-08" db="UniProtKB">
        <authorList>
            <consortium name="Ensembl"/>
        </authorList>
    </citation>
    <scope>IDENTIFICATION</scope>
</reference>
<dbReference type="FunFam" id="3.90.640.10:FF:000007">
    <property type="entry name" value="Actin like 7B"/>
    <property type="match status" value="1"/>
</dbReference>
<proteinExistence type="inferred from homology"/>
<dbReference type="OMA" id="PIYKGHC"/>
<dbReference type="GeneTree" id="ENSGT00940000165349"/>
<dbReference type="GO" id="GO:0005856">
    <property type="term" value="C:cytoskeleton"/>
    <property type="evidence" value="ECO:0007669"/>
    <property type="project" value="UniProtKB-SubCell"/>
</dbReference>
<dbReference type="CDD" id="cd13397">
    <property type="entry name" value="ASKHA_NBD_actin_Arp-T1-3"/>
    <property type="match status" value="1"/>
</dbReference>
<comment type="subcellular location">
    <subcellularLocation>
        <location evidence="1">Cytoplasm</location>
        <location evidence="1">Cytoskeleton</location>
    </subcellularLocation>
</comment>
<organism evidence="6 7">
    <name type="scientific">Sphenodon punctatus</name>
    <name type="common">Tuatara</name>
    <name type="synonym">Hatteria punctata</name>
    <dbReference type="NCBI Taxonomy" id="8508"/>
    <lineage>
        <taxon>Eukaryota</taxon>
        <taxon>Metazoa</taxon>
        <taxon>Chordata</taxon>
        <taxon>Craniata</taxon>
        <taxon>Vertebrata</taxon>
        <taxon>Euteleostomi</taxon>
        <taxon>Lepidosauria</taxon>
        <taxon>Sphenodontia</taxon>
        <taxon>Sphenodontidae</taxon>
        <taxon>Sphenodon</taxon>
    </lineage>
</organism>
<accession>A0A8D0H657</accession>
<keyword evidence="3" id="KW-0963">Cytoplasm</keyword>
<dbReference type="Gene3D" id="3.30.420.40">
    <property type="match status" value="2"/>
</dbReference>
<evidence type="ECO:0008006" key="8">
    <source>
        <dbReference type="Google" id="ProtNLM"/>
    </source>
</evidence>
<dbReference type="Ensembl" id="ENSSPUT00000017302.1">
    <property type="protein sequence ID" value="ENSSPUP00000016235.1"/>
    <property type="gene ID" value="ENSSPUG00000012561.1"/>
</dbReference>
<dbReference type="SMART" id="SM00268">
    <property type="entry name" value="ACTIN"/>
    <property type="match status" value="1"/>
</dbReference>
<dbReference type="InterPro" id="IPR004000">
    <property type="entry name" value="Actin"/>
</dbReference>
<name>A0A8D0H657_SPHPU</name>
<reference evidence="6" key="2">
    <citation type="submission" date="2025-09" db="UniProtKB">
        <authorList>
            <consortium name="Ensembl"/>
        </authorList>
    </citation>
    <scope>IDENTIFICATION</scope>
</reference>
<sequence>MQNSAKLLDIPAVIFDNGSGLCKAGLSGEQAPRSVIATAVGYPKSKAVMFGSAQREYYIGEEAQAKRGILTFKYPMEHGIVTSWDDMEKIWRHLYKYELGMEARERPELLTEAPMNPLLNREKMTEVMFEGFQVPAMFVALQAVMTLYASARTTGLVLDSGDGVTLTVPIYKGHCLLHSVSRLDFAGRDITKYLARLLLENGHSFVSTAENEIVKGIKEKLCYVTLLPSQKMQEKAERLVREYILPDGNAIKIGNQLFRAPEALFKPEDAGVSAPGVHQMILHSIMKCDGNIHQDIWKNLVLSGGSTLFRDLNERLLKELEAQSPNTVPIKIIAPRDRMYSVWIGASVLTSLTSFSEMWVTREDYKEIGPTVLQKKCF</sequence>
<dbReference type="FunFam" id="3.30.420.40:FF:000018">
    <property type="entry name" value="Actin-like protein (Centractin)"/>
    <property type="match status" value="1"/>
</dbReference>
<dbReference type="PRINTS" id="PR00190">
    <property type="entry name" value="ACTIN"/>
</dbReference>
<keyword evidence="7" id="KW-1185">Reference proteome</keyword>
<dbReference type="Pfam" id="PF00022">
    <property type="entry name" value="Actin"/>
    <property type="match status" value="1"/>
</dbReference>
<evidence type="ECO:0000313" key="6">
    <source>
        <dbReference type="Ensembl" id="ENSSPUP00000016235.1"/>
    </source>
</evidence>
<evidence type="ECO:0000313" key="7">
    <source>
        <dbReference type="Proteomes" id="UP000694392"/>
    </source>
</evidence>
<evidence type="ECO:0000256" key="4">
    <source>
        <dbReference type="ARBA" id="ARBA00023212"/>
    </source>
</evidence>
<dbReference type="InterPro" id="IPR004001">
    <property type="entry name" value="Actin_CS"/>
</dbReference>
<comment type="similarity">
    <text evidence="2 5">Belongs to the actin family.</text>
</comment>
<dbReference type="FunFam" id="3.30.420.40:FF:000058">
    <property type="entry name" value="Putative actin-related protein 5"/>
    <property type="match status" value="1"/>
</dbReference>
<evidence type="ECO:0000256" key="3">
    <source>
        <dbReference type="ARBA" id="ARBA00022490"/>
    </source>
</evidence>
<dbReference type="SUPFAM" id="SSF53067">
    <property type="entry name" value="Actin-like ATPase domain"/>
    <property type="match status" value="2"/>
</dbReference>
<keyword evidence="4" id="KW-0206">Cytoskeleton</keyword>
<dbReference type="PROSITE" id="PS00406">
    <property type="entry name" value="ACTINS_1"/>
    <property type="match status" value="1"/>
</dbReference>
<dbReference type="GO" id="GO:0097014">
    <property type="term" value="C:ciliary plasm"/>
    <property type="evidence" value="ECO:0007669"/>
    <property type="project" value="UniProtKB-ARBA"/>
</dbReference>
<dbReference type="InterPro" id="IPR043129">
    <property type="entry name" value="ATPase_NBD"/>
</dbReference>
<dbReference type="Gene3D" id="3.90.640.10">
    <property type="entry name" value="Actin, Chain A, domain 4"/>
    <property type="match status" value="1"/>
</dbReference>
<evidence type="ECO:0000256" key="1">
    <source>
        <dbReference type="ARBA" id="ARBA00004245"/>
    </source>
</evidence>
<evidence type="ECO:0000256" key="5">
    <source>
        <dbReference type="RuleBase" id="RU000487"/>
    </source>
</evidence>
<dbReference type="PROSITE" id="PS01132">
    <property type="entry name" value="ACTINS_ACT_LIKE"/>
    <property type="match status" value="1"/>
</dbReference>
<evidence type="ECO:0000256" key="2">
    <source>
        <dbReference type="ARBA" id="ARBA00006752"/>
    </source>
</evidence>
<dbReference type="PANTHER" id="PTHR11937">
    <property type="entry name" value="ACTIN"/>
    <property type="match status" value="1"/>
</dbReference>
<dbReference type="AlphaFoldDB" id="A0A8D0H657"/>
<dbReference type="InterPro" id="IPR020902">
    <property type="entry name" value="Actin/actin-like_CS"/>
</dbReference>